<reference evidence="1 2" key="1">
    <citation type="journal article" date="2016" name="PLoS ONE">
        <title>The Identification of Novel Diagnostic Marker Genes for the Detection of Beer Spoiling Pediococcus damnosus Strains Using the BlAst Diagnostic Gene findEr.</title>
        <authorList>
            <person name="Behr J."/>
            <person name="Geissler A.J."/>
            <person name="Schmid J."/>
            <person name="Zehe A."/>
            <person name="Vogel R.F."/>
        </authorList>
    </citation>
    <scope>NUCLEOTIDE SEQUENCE [LARGE SCALE GENOMIC DNA]</scope>
    <source>
        <strain evidence="1 2">TMW 2.1535</strain>
    </source>
</reference>
<protein>
    <submittedName>
        <fullName evidence="1">Uncharacterized protein</fullName>
    </submittedName>
</protein>
<evidence type="ECO:0000313" key="2">
    <source>
        <dbReference type="Proteomes" id="UP000076244"/>
    </source>
</evidence>
<dbReference type="RefSeq" id="WP_062916704.1">
    <property type="nucleotide sequence ID" value="NZ_CP012288.1"/>
</dbReference>
<gene>
    <name evidence="1" type="ORF">ADU72_1706</name>
</gene>
<dbReference type="EMBL" id="CP012288">
    <property type="protein sequence ID" value="AMV67631.1"/>
    <property type="molecule type" value="Genomic_DNA"/>
</dbReference>
<evidence type="ECO:0000313" key="1">
    <source>
        <dbReference type="EMBL" id="AMV67631.1"/>
    </source>
</evidence>
<organism evidence="1 2">
    <name type="scientific">Pediococcus damnosus</name>
    <dbReference type="NCBI Taxonomy" id="51663"/>
    <lineage>
        <taxon>Bacteria</taxon>
        <taxon>Bacillati</taxon>
        <taxon>Bacillota</taxon>
        <taxon>Bacilli</taxon>
        <taxon>Lactobacillales</taxon>
        <taxon>Lactobacillaceae</taxon>
        <taxon>Pediococcus</taxon>
    </lineage>
</organism>
<proteinExistence type="predicted"/>
<dbReference type="Proteomes" id="UP000076244">
    <property type="component" value="Chromosome"/>
</dbReference>
<name>A0ABM6A631_9LACO</name>
<sequence>MRIKFITNKESELNGQVITASHVPVIKELMYCEDQWLQVKGIATNIKVSEPNEFNSYPEYQYIVTADVLDSKPREMMTTEEEHDILMGRLSN</sequence>
<accession>A0ABM6A631</accession>
<keyword evidence="2" id="KW-1185">Reference proteome</keyword>